<keyword evidence="2" id="KW-0472">Membrane</keyword>
<evidence type="ECO:0000313" key="3">
    <source>
        <dbReference type="EMBL" id="KUJ14131.1"/>
    </source>
</evidence>
<gene>
    <name evidence="3" type="ORF">LY89DRAFT_720506</name>
</gene>
<keyword evidence="4" id="KW-1185">Reference proteome</keyword>
<feature type="region of interest" description="Disordered" evidence="1">
    <location>
        <begin position="1"/>
        <end position="58"/>
    </location>
</feature>
<feature type="compositionally biased region" description="Low complexity" evidence="1">
    <location>
        <begin position="117"/>
        <end position="130"/>
    </location>
</feature>
<dbReference type="AlphaFoldDB" id="A0A194X1Q2"/>
<evidence type="ECO:0000313" key="4">
    <source>
        <dbReference type="Proteomes" id="UP000070700"/>
    </source>
</evidence>
<accession>A0A194X1Q2</accession>
<keyword evidence="2" id="KW-1133">Transmembrane helix</keyword>
<name>A0A194X1Q2_MOLSC</name>
<protein>
    <submittedName>
        <fullName evidence="3">Uncharacterized protein</fullName>
    </submittedName>
</protein>
<evidence type="ECO:0000256" key="1">
    <source>
        <dbReference type="SAM" id="MobiDB-lite"/>
    </source>
</evidence>
<dbReference type="KEGG" id="psco:LY89DRAFT_720506"/>
<dbReference type="Proteomes" id="UP000070700">
    <property type="component" value="Unassembled WGS sequence"/>
</dbReference>
<feature type="transmembrane region" description="Helical" evidence="2">
    <location>
        <begin position="221"/>
        <end position="242"/>
    </location>
</feature>
<proteinExistence type="predicted"/>
<dbReference type="GeneID" id="28828301"/>
<feature type="region of interest" description="Disordered" evidence="1">
    <location>
        <begin position="75"/>
        <end position="131"/>
    </location>
</feature>
<sequence length="244" mass="26038">MPKSINSDLVDGGLCPTGTSSARNDGLSTQDDCDSREGYHPSSISARNDSYTQNSNDCDSGEGYLPFSSINSNLDRKNSRSHHPSFINSNLDRDSKGHYPSSINSNFDCKDSRSYHRSSSINSNNDNNSILPQYPPPVYDMSPIPLLRLFRRTPAATPAAAAVAAADPPATTIADLSEVVVANPPANQPAAVAHQPVAHQAGVTIHASRGCCNNVVHMEPTTLAVIITCAIGVLGPVIYFFARK</sequence>
<dbReference type="EMBL" id="KQ947420">
    <property type="protein sequence ID" value="KUJ14131.1"/>
    <property type="molecule type" value="Genomic_DNA"/>
</dbReference>
<reference evidence="3 4" key="1">
    <citation type="submission" date="2015-10" db="EMBL/GenBank/DDBJ databases">
        <title>Full genome of DAOMC 229536 Phialocephala scopiformis, a fungal endophyte of spruce producing the potent anti-insectan compound rugulosin.</title>
        <authorList>
            <consortium name="DOE Joint Genome Institute"/>
            <person name="Walker A.K."/>
            <person name="Frasz S.L."/>
            <person name="Seifert K.A."/>
            <person name="Miller J.D."/>
            <person name="Mondo S.J."/>
            <person name="Labutti K."/>
            <person name="Lipzen A."/>
            <person name="Dockter R."/>
            <person name="Kennedy M."/>
            <person name="Grigoriev I.V."/>
            <person name="Spatafora J.W."/>
        </authorList>
    </citation>
    <scope>NUCLEOTIDE SEQUENCE [LARGE SCALE GENOMIC DNA]</scope>
    <source>
        <strain evidence="3 4">CBS 120377</strain>
    </source>
</reference>
<dbReference type="InParanoid" id="A0A194X1Q2"/>
<organism evidence="3 4">
    <name type="scientific">Mollisia scopiformis</name>
    <name type="common">Conifer needle endophyte fungus</name>
    <name type="synonym">Phialocephala scopiformis</name>
    <dbReference type="NCBI Taxonomy" id="149040"/>
    <lineage>
        <taxon>Eukaryota</taxon>
        <taxon>Fungi</taxon>
        <taxon>Dikarya</taxon>
        <taxon>Ascomycota</taxon>
        <taxon>Pezizomycotina</taxon>
        <taxon>Leotiomycetes</taxon>
        <taxon>Helotiales</taxon>
        <taxon>Mollisiaceae</taxon>
        <taxon>Mollisia</taxon>
    </lineage>
</organism>
<feature type="compositionally biased region" description="Polar residues" evidence="1">
    <location>
        <begin position="42"/>
        <end position="58"/>
    </location>
</feature>
<dbReference type="RefSeq" id="XP_018068486.1">
    <property type="nucleotide sequence ID" value="XM_018218575.1"/>
</dbReference>
<feature type="compositionally biased region" description="Polar residues" evidence="1">
    <location>
        <begin position="17"/>
        <end position="30"/>
    </location>
</feature>
<keyword evidence="2" id="KW-0812">Transmembrane</keyword>
<evidence type="ECO:0000256" key="2">
    <source>
        <dbReference type="SAM" id="Phobius"/>
    </source>
</evidence>